<keyword evidence="1" id="KW-0812">Transmembrane</keyword>
<dbReference type="AlphaFoldDB" id="A0A804IIZ9"/>
<dbReference type="InParanoid" id="A0A804IIZ9"/>
<evidence type="ECO:0000313" key="3">
    <source>
        <dbReference type="EnsemblPlants" id="Ma03_p32960.1"/>
    </source>
</evidence>
<dbReference type="EnsemblPlants" id="Ma03_t32960.1">
    <property type="protein sequence ID" value="Ma03_p32960.1"/>
    <property type="gene ID" value="Ma03_g32960"/>
</dbReference>
<protein>
    <submittedName>
        <fullName evidence="2">(wild Malaysian banana) hypothetical protein</fullName>
    </submittedName>
</protein>
<evidence type="ECO:0000313" key="2">
    <source>
        <dbReference type="EMBL" id="CAG1851985.1"/>
    </source>
</evidence>
<dbReference type="Proteomes" id="UP000012960">
    <property type="component" value="Unplaced"/>
</dbReference>
<reference evidence="2" key="1">
    <citation type="submission" date="2021-03" db="EMBL/GenBank/DDBJ databases">
        <authorList>
            <consortium name="Genoscope - CEA"/>
            <person name="William W."/>
        </authorList>
    </citation>
    <scope>NUCLEOTIDE SEQUENCE</scope>
    <source>
        <strain evidence="2">Doubled-haploid Pahang</strain>
    </source>
</reference>
<feature type="transmembrane region" description="Helical" evidence="1">
    <location>
        <begin position="75"/>
        <end position="93"/>
    </location>
</feature>
<proteinExistence type="predicted"/>
<organism evidence="3 4">
    <name type="scientific">Musa acuminata subsp. malaccensis</name>
    <name type="common">Wild banana</name>
    <name type="synonym">Musa malaccensis</name>
    <dbReference type="NCBI Taxonomy" id="214687"/>
    <lineage>
        <taxon>Eukaryota</taxon>
        <taxon>Viridiplantae</taxon>
        <taxon>Streptophyta</taxon>
        <taxon>Embryophyta</taxon>
        <taxon>Tracheophyta</taxon>
        <taxon>Spermatophyta</taxon>
        <taxon>Magnoliopsida</taxon>
        <taxon>Liliopsida</taxon>
        <taxon>Zingiberales</taxon>
        <taxon>Musaceae</taxon>
        <taxon>Musa</taxon>
    </lineage>
</organism>
<gene>
    <name evidence="2" type="ORF">GSMUA_185810.1</name>
</gene>
<keyword evidence="1" id="KW-1133">Transmembrane helix</keyword>
<dbReference type="EMBL" id="HG996468">
    <property type="protein sequence ID" value="CAG1851985.1"/>
    <property type="molecule type" value="Genomic_DNA"/>
</dbReference>
<evidence type="ECO:0000313" key="4">
    <source>
        <dbReference type="Proteomes" id="UP000012960"/>
    </source>
</evidence>
<reference evidence="3" key="2">
    <citation type="submission" date="2021-05" db="UniProtKB">
        <authorList>
            <consortium name="EnsemblPlants"/>
        </authorList>
    </citation>
    <scope>IDENTIFICATION</scope>
    <source>
        <strain evidence="3">subsp. malaccensis</strain>
    </source>
</reference>
<dbReference type="Gramene" id="Ma03_t32960.1">
    <property type="protein sequence ID" value="Ma03_p32960.1"/>
    <property type="gene ID" value="Ma03_g32960"/>
</dbReference>
<name>A0A804IIZ9_MUSAM</name>
<evidence type="ECO:0000256" key="1">
    <source>
        <dbReference type="SAM" id="Phobius"/>
    </source>
</evidence>
<keyword evidence="4" id="KW-1185">Reference proteome</keyword>
<sequence length="102" mass="11941">MRLPMAISAISFEGIDHRYKAEYTKEGVIRPVISVFGHVSTRYQLLYHSCNNSCASPFTLCWKVIPLCLLHRQGFFLFVLLPILFDLLVEFALEFCKRERER</sequence>
<accession>A0A804IIZ9</accession>
<keyword evidence="1" id="KW-0472">Membrane</keyword>